<reference evidence="2 3" key="1">
    <citation type="journal article" date="2019" name="Genome Biol. Evol.">
        <title>Insights into the evolution of the New World diploid cottons (Gossypium, subgenus Houzingenia) based on genome sequencing.</title>
        <authorList>
            <person name="Grover C.E."/>
            <person name="Arick M.A. 2nd"/>
            <person name="Thrash A."/>
            <person name="Conover J.L."/>
            <person name="Sanders W.S."/>
            <person name="Peterson D.G."/>
            <person name="Frelichowski J.E."/>
            <person name="Scheffler J.A."/>
            <person name="Scheffler B.E."/>
            <person name="Wendel J.F."/>
        </authorList>
    </citation>
    <scope>NUCLEOTIDE SEQUENCE [LARGE SCALE GENOMIC DNA]</scope>
    <source>
        <strain evidence="2">57</strain>
        <tissue evidence="2">Leaf</tissue>
    </source>
</reference>
<evidence type="ECO:0000313" key="2">
    <source>
        <dbReference type="EMBL" id="MBA0642197.1"/>
    </source>
</evidence>
<dbReference type="AlphaFoldDB" id="A0A7J8TVE4"/>
<name>A0A7J8TVE4_9ROSI</name>
<evidence type="ECO:0000313" key="3">
    <source>
        <dbReference type="Proteomes" id="UP000593573"/>
    </source>
</evidence>
<feature type="compositionally biased region" description="Polar residues" evidence="1">
    <location>
        <begin position="181"/>
        <end position="190"/>
    </location>
</feature>
<gene>
    <name evidence="2" type="ORF">Goklo_026630</name>
</gene>
<proteinExistence type="predicted"/>
<evidence type="ECO:0000256" key="1">
    <source>
        <dbReference type="SAM" id="MobiDB-lite"/>
    </source>
</evidence>
<comment type="caution">
    <text evidence="2">The sequence shown here is derived from an EMBL/GenBank/DDBJ whole genome shotgun (WGS) entry which is preliminary data.</text>
</comment>
<dbReference type="EMBL" id="JABFAB010000002">
    <property type="protein sequence ID" value="MBA0642197.1"/>
    <property type="molecule type" value="Genomic_DNA"/>
</dbReference>
<feature type="compositionally biased region" description="Basic and acidic residues" evidence="1">
    <location>
        <begin position="168"/>
        <end position="180"/>
    </location>
</feature>
<protein>
    <recommendedName>
        <fullName evidence="4">Gag-Pol polyprotein</fullName>
    </recommendedName>
</protein>
<evidence type="ECO:0008006" key="4">
    <source>
        <dbReference type="Google" id="ProtNLM"/>
    </source>
</evidence>
<keyword evidence="3" id="KW-1185">Reference proteome</keyword>
<accession>A0A7J8TVE4</accession>
<dbReference type="OrthoDB" id="2272416at2759"/>
<dbReference type="Proteomes" id="UP000593573">
    <property type="component" value="Unassembled WGS sequence"/>
</dbReference>
<organism evidence="2 3">
    <name type="scientific">Gossypium klotzschianum</name>
    <dbReference type="NCBI Taxonomy" id="34286"/>
    <lineage>
        <taxon>Eukaryota</taxon>
        <taxon>Viridiplantae</taxon>
        <taxon>Streptophyta</taxon>
        <taxon>Embryophyta</taxon>
        <taxon>Tracheophyta</taxon>
        <taxon>Spermatophyta</taxon>
        <taxon>Magnoliopsida</taxon>
        <taxon>eudicotyledons</taxon>
        <taxon>Gunneridae</taxon>
        <taxon>Pentapetalae</taxon>
        <taxon>rosids</taxon>
        <taxon>malvids</taxon>
        <taxon>Malvales</taxon>
        <taxon>Malvaceae</taxon>
        <taxon>Malvoideae</taxon>
        <taxon>Gossypium</taxon>
    </lineage>
</organism>
<feature type="region of interest" description="Disordered" evidence="1">
    <location>
        <begin position="168"/>
        <end position="208"/>
    </location>
</feature>
<sequence>MMNEWFIEFIRTNPMAQQPPPPHVPQSVPIVPQDVELARLSKSLVDKIHKFGAKDFRATSEDDPKKVVFWLGNTIRVFNELSCTPDECVKCVGRMTASEYEREFVRLSKYDRECIPIEIALCKRFENGLNEDIKLLFKILELKEFFVLVDREHKPEELSKAKRKAYYEARDSERSEKEKVQTVQPSNTASRGRPPRNPRNVGNSCSRTKDSVVRFKARAPARAYAIHAREASAPDAITGHKGHNDLMSSSPSSDLSSVVCSGFQTQQWQLNTRVVLVTGLTQHLTAQADDSHAPPVSAFPKAPLSFKRIRCRSSPCKILHFPSN</sequence>